<evidence type="ECO:0000313" key="3">
    <source>
        <dbReference type="EMBL" id="RPA87256.1"/>
    </source>
</evidence>
<feature type="domain" description="ASX DEUBAD" evidence="2">
    <location>
        <begin position="387"/>
        <end position="511"/>
    </location>
</feature>
<name>A0A3N4ING7_ASCIM</name>
<feature type="region of interest" description="Disordered" evidence="1">
    <location>
        <begin position="56"/>
        <end position="91"/>
    </location>
</feature>
<dbReference type="Pfam" id="PF13919">
    <property type="entry name" value="ASXH"/>
    <property type="match status" value="1"/>
</dbReference>
<feature type="region of interest" description="Disordered" evidence="1">
    <location>
        <begin position="1"/>
        <end position="44"/>
    </location>
</feature>
<feature type="region of interest" description="Disordered" evidence="1">
    <location>
        <begin position="652"/>
        <end position="675"/>
    </location>
</feature>
<feature type="region of interest" description="Disordered" evidence="1">
    <location>
        <begin position="165"/>
        <end position="195"/>
    </location>
</feature>
<organism evidence="3 4">
    <name type="scientific">Ascobolus immersus RN42</name>
    <dbReference type="NCBI Taxonomy" id="1160509"/>
    <lineage>
        <taxon>Eukaryota</taxon>
        <taxon>Fungi</taxon>
        <taxon>Dikarya</taxon>
        <taxon>Ascomycota</taxon>
        <taxon>Pezizomycotina</taxon>
        <taxon>Pezizomycetes</taxon>
        <taxon>Pezizales</taxon>
        <taxon>Ascobolaceae</taxon>
        <taxon>Ascobolus</taxon>
    </lineage>
</organism>
<dbReference type="InterPro" id="IPR028020">
    <property type="entry name" value="ASX_DEUBAD_dom"/>
</dbReference>
<dbReference type="OrthoDB" id="2289918at2759"/>
<feature type="compositionally biased region" description="Polar residues" evidence="1">
    <location>
        <begin position="27"/>
        <end position="40"/>
    </location>
</feature>
<accession>A0A3N4ING7</accession>
<feature type="region of interest" description="Disordered" evidence="1">
    <location>
        <begin position="361"/>
        <end position="388"/>
    </location>
</feature>
<reference evidence="3 4" key="1">
    <citation type="journal article" date="2018" name="Nat. Ecol. Evol.">
        <title>Pezizomycetes genomes reveal the molecular basis of ectomycorrhizal truffle lifestyle.</title>
        <authorList>
            <person name="Murat C."/>
            <person name="Payen T."/>
            <person name="Noel B."/>
            <person name="Kuo A."/>
            <person name="Morin E."/>
            <person name="Chen J."/>
            <person name="Kohler A."/>
            <person name="Krizsan K."/>
            <person name="Balestrini R."/>
            <person name="Da Silva C."/>
            <person name="Montanini B."/>
            <person name="Hainaut M."/>
            <person name="Levati E."/>
            <person name="Barry K.W."/>
            <person name="Belfiori B."/>
            <person name="Cichocki N."/>
            <person name="Clum A."/>
            <person name="Dockter R.B."/>
            <person name="Fauchery L."/>
            <person name="Guy J."/>
            <person name="Iotti M."/>
            <person name="Le Tacon F."/>
            <person name="Lindquist E.A."/>
            <person name="Lipzen A."/>
            <person name="Malagnac F."/>
            <person name="Mello A."/>
            <person name="Molinier V."/>
            <person name="Miyauchi S."/>
            <person name="Poulain J."/>
            <person name="Riccioni C."/>
            <person name="Rubini A."/>
            <person name="Sitrit Y."/>
            <person name="Splivallo R."/>
            <person name="Traeger S."/>
            <person name="Wang M."/>
            <person name="Zifcakova L."/>
            <person name="Wipf D."/>
            <person name="Zambonelli A."/>
            <person name="Paolocci F."/>
            <person name="Nowrousian M."/>
            <person name="Ottonello S."/>
            <person name="Baldrian P."/>
            <person name="Spatafora J.W."/>
            <person name="Henrissat B."/>
            <person name="Nagy L.G."/>
            <person name="Aury J.M."/>
            <person name="Wincker P."/>
            <person name="Grigoriev I.V."/>
            <person name="Bonfante P."/>
            <person name="Martin F.M."/>
        </authorList>
    </citation>
    <scope>NUCLEOTIDE SEQUENCE [LARGE SCALE GENOMIC DNA]</scope>
    <source>
        <strain evidence="3 4">RN42</strain>
    </source>
</reference>
<feature type="compositionally biased region" description="Basic and acidic residues" evidence="1">
    <location>
        <begin position="16"/>
        <end position="26"/>
    </location>
</feature>
<dbReference type="Proteomes" id="UP000275078">
    <property type="component" value="Unassembled WGS sequence"/>
</dbReference>
<proteinExistence type="predicted"/>
<evidence type="ECO:0000259" key="2">
    <source>
        <dbReference type="Pfam" id="PF13919"/>
    </source>
</evidence>
<dbReference type="AlphaFoldDB" id="A0A3N4ING7"/>
<feature type="compositionally biased region" description="Basic residues" evidence="1">
    <location>
        <begin position="377"/>
        <end position="387"/>
    </location>
</feature>
<sequence length="675" mass="76100">MTSSPSTRRRVATKRITSDDTSDHPSSESTIAGTGFQQDISMMDVDGQVSLTDITNTKGKVSAPEGKGEGVDTSAANVLSPGTTETSAETKETTIVDEKVGWNKAPFPLFSYVSPLANPKFLRSLTAVETHNAFRGAVQSLEDPEEQLAAYTEMYGAEEAAKFADPMPDIPTATSPLNKPTKRLQPDSVPPETKTKRIKATRKTKTRVKRILNPPKPARDIYNWDREPRDPNEEATIKKITKAQTSTKGISFADFNTYVEEMHEQNGKPTDVYLESLLGEMDEFEKGGKKKDYDLRQLQVQESTDPPSVVLEHKLLKWKQSCIPRYLDFKDSEFKTLFEETGLPVEESWRTVVSTKIPPVENKEPSQLLRSPAQTKGRGKGRVKKVTRNSMPKDEKTILFSEKSPLIRRSVHRIIEVGYKKLSKKRQILARGLLPDVDLVYRDGHNLPKLNPYFWIRNIPIKTAAREYSEELEDGCWTKRYAEEAYEARYWRSHGLLDKAKDGEYESYWGQKQKLCYNIRAGDSTYIKPKMMMEHRLLKAGDIWRYSRNFGTREPITKECICVAVHPATGQMEFDVPSKGNVFINPDNPGFRVTVGTPSALETHILRVHPATPSHVANGNAWKSFRIIRNDLDRGALWELRQGLHERLEIAKEKAKAESSGGAGGGKASKKQKRG</sequence>
<evidence type="ECO:0000313" key="4">
    <source>
        <dbReference type="Proteomes" id="UP000275078"/>
    </source>
</evidence>
<keyword evidence="4" id="KW-1185">Reference proteome</keyword>
<dbReference type="STRING" id="1160509.A0A3N4ING7"/>
<dbReference type="EMBL" id="ML119647">
    <property type="protein sequence ID" value="RPA87256.1"/>
    <property type="molecule type" value="Genomic_DNA"/>
</dbReference>
<evidence type="ECO:0000256" key="1">
    <source>
        <dbReference type="SAM" id="MobiDB-lite"/>
    </source>
</evidence>
<gene>
    <name evidence="3" type="ORF">BJ508DRAFT_321136</name>
</gene>
<protein>
    <recommendedName>
        <fullName evidence="2">ASX DEUBAD domain-containing protein</fullName>
    </recommendedName>
</protein>